<dbReference type="Proteomes" id="UP000215999">
    <property type="component" value="Unassembled WGS sequence"/>
</dbReference>
<evidence type="ECO:0000313" key="3">
    <source>
        <dbReference type="Proteomes" id="UP000215999"/>
    </source>
</evidence>
<keyword evidence="1" id="KW-1133">Transmembrane helix</keyword>
<accession>A0ABX4FRI1</accession>
<evidence type="ECO:0000313" key="2">
    <source>
        <dbReference type="EMBL" id="OZS41416.1"/>
    </source>
</evidence>
<reference evidence="2 3" key="1">
    <citation type="journal article" date="2016" name="Antonie Van Leeuwenhoek">
        <title>Photobacterium sanguinicancri sp. nov. isolated from marine animals.</title>
        <authorList>
            <person name="Gomez-Gil B."/>
            <person name="Roque A."/>
            <person name="Rotllant G."/>
            <person name="Romalde J.L."/>
            <person name="Doce A."/>
            <person name="Eggermont M."/>
            <person name="Defoirdt T."/>
        </authorList>
    </citation>
    <scope>NUCLEOTIDE SEQUENCE [LARGE SCALE GENOMIC DNA]</scope>
    <source>
        <strain evidence="2 3">CAIM 1827</strain>
    </source>
</reference>
<keyword evidence="1" id="KW-0472">Membrane</keyword>
<dbReference type="RefSeq" id="WP_205049233.1">
    <property type="nucleotide sequence ID" value="NZ_NOIF01000340.1"/>
</dbReference>
<feature type="transmembrane region" description="Helical" evidence="1">
    <location>
        <begin position="12"/>
        <end position="36"/>
    </location>
</feature>
<sequence length="88" mass="10378">EYVFMKFTVLKHSLFVAMHLMIAYSATFFATIIIIFTEDWNNPWSNDTHELISDVILCILLVYGSIIAYWHIIKPILKWKSLRRISVS</sequence>
<name>A0ABX4FRI1_9GAMM</name>
<keyword evidence="3" id="KW-1185">Reference proteome</keyword>
<dbReference type="EMBL" id="NOIF01000340">
    <property type="protein sequence ID" value="OZS41416.1"/>
    <property type="molecule type" value="Genomic_DNA"/>
</dbReference>
<feature type="non-terminal residue" evidence="2">
    <location>
        <position position="1"/>
    </location>
</feature>
<feature type="transmembrane region" description="Helical" evidence="1">
    <location>
        <begin position="51"/>
        <end position="73"/>
    </location>
</feature>
<organism evidence="2 3">
    <name type="scientific">Photobacterium sanguinicancri</name>
    <dbReference type="NCBI Taxonomy" id="875932"/>
    <lineage>
        <taxon>Bacteria</taxon>
        <taxon>Pseudomonadati</taxon>
        <taxon>Pseudomonadota</taxon>
        <taxon>Gammaproteobacteria</taxon>
        <taxon>Vibrionales</taxon>
        <taxon>Vibrionaceae</taxon>
        <taxon>Photobacterium</taxon>
    </lineage>
</organism>
<gene>
    <name evidence="2" type="ORF">ASV53_23825</name>
</gene>
<proteinExistence type="predicted"/>
<keyword evidence="1" id="KW-0812">Transmembrane</keyword>
<evidence type="ECO:0000256" key="1">
    <source>
        <dbReference type="SAM" id="Phobius"/>
    </source>
</evidence>
<comment type="caution">
    <text evidence="2">The sequence shown here is derived from an EMBL/GenBank/DDBJ whole genome shotgun (WGS) entry which is preliminary data.</text>
</comment>
<protein>
    <submittedName>
        <fullName evidence="2">Uncharacterized protein</fullName>
    </submittedName>
</protein>